<evidence type="ECO:0000256" key="11">
    <source>
        <dbReference type="ARBA" id="ARBA00022840"/>
    </source>
</evidence>
<dbReference type="PANTHER" id="PTHR10285">
    <property type="entry name" value="URIDINE KINASE"/>
    <property type="match status" value="1"/>
</dbReference>
<evidence type="ECO:0000313" key="18">
    <source>
        <dbReference type="Proteomes" id="UP000068137"/>
    </source>
</evidence>
<dbReference type="Pfam" id="PF00485">
    <property type="entry name" value="PRK"/>
    <property type="match status" value="1"/>
</dbReference>
<dbReference type="KEGG" id="cbq:AL705_01925"/>
<comment type="catalytic activity">
    <reaction evidence="1 14 15">
        <text>(R)-pantothenate + ATP = (R)-4'-phosphopantothenate + ADP + H(+)</text>
        <dbReference type="Rhea" id="RHEA:16373"/>
        <dbReference type="ChEBI" id="CHEBI:10986"/>
        <dbReference type="ChEBI" id="CHEBI:15378"/>
        <dbReference type="ChEBI" id="CHEBI:29032"/>
        <dbReference type="ChEBI" id="CHEBI:30616"/>
        <dbReference type="ChEBI" id="CHEBI:456216"/>
        <dbReference type="EC" id="2.7.1.33"/>
    </reaction>
</comment>
<dbReference type="GeneID" id="84894389"/>
<evidence type="ECO:0000256" key="12">
    <source>
        <dbReference type="ARBA" id="ARBA00022993"/>
    </source>
</evidence>
<dbReference type="InterPro" id="IPR006083">
    <property type="entry name" value="PRK/URK"/>
</dbReference>
<protein>
    <recommendedName>
        <fullName evidence="6 14">Pantothenate kinase</fullName>
        <ecNumber evidence="5 14">2.7.1.33</ecNumber>
    </recommendedName>
    <alternativeName>
        <fullName evidence="13 14">Pantothenic acid kinase</fullName>
    </alternativeName>
</protein>
<proteinExistence type="inferred from homology"/>
<keyword evidence="12 14" id="KW-0173">Coenzyme A biosynthesis</keyword>
<feature type="domain" description="Phosphoribulokinase/uridine kinase" evidence="16">
    <location>
        <begin position="90"/>
        <end position="228"/>
    </location>
</feature>
<name>A0A0M4LY46_9ACTN</name>
<sequence>MLQDQVPSPFHCFPREDWHKLRKSWPMVLTEDELESIRGLGDQVDLEEIAKIYLPLSRLLYFQMRNKSLLYNTSQEFFGGIYEQKESPFVIAIAGSVAVGKSTTARVLQILLSRWETHPRVDLVTTDGFLYPTAVLEERGIMERKGFPESYDRRALLDFLSAVKNGEEVACAPVYDHGIYDIIPGEMQEVRQPDILIIEGLNVLQTGPSMMVSDFFDFSIYVDADTEDIEKWFLNRIFMLRDTAFQDPTSYYNQFIRMSDAELYAFAHGVWQSTNQKNLEENILPTKLRADLILRKDVNHKIQQVMLRKI</sequence>
<evidence type="ECO:0000256" key="10">
    <source>
        <dbReference type="ARBA" id="ARBA00022777"/>
    </source>
</evidence>
<dbReference type="AlphaFoldDB" id="A0A0M4LY46"/>
<comment type="subcellular location">
    <subcellularLocation>
        <location evidence="2 14 15">Cytoplasm</location>
    </subcellularLocation>
</comment>
<evidence type="ECO:0000256" key="4">
    <source>
        <dbReference type="ARBA" id="ARBA00006087"/>
    </source>
</evidence>
<gene>
    <name evidence="14" type="primary">coaA</name>
    <name evidence="17" type="ORF">AL705_01925</name>
</gene>
<dbReference type="GO" id="GO:0005524">
    <property type="term" value="F:ATP binding"/>
    <property type="evidence" value="ECO:0007669"/>
    <property type="project" value="UniProtKB-UniRule"/>
</dbReference>
<feature type="binding site" evidence="14">
    <location>
        <begin position="95"/>
        <end position="102"/>
    </location>
    <ligand>
        <name>ATP</name>
        <dbReference type="ChEBI" id="CHEBI:30616"/>
    </ligand>
</feature>
<evidence type="ECO:0000256" key="5">
    <source>
        <dbReference type="ARBA" id="ARBA00012102"/>
    </source>
</evidence>
<comment type="pathway">
    <text evidence="3 14 15">Cofactor biosynthesis; coenzyme A biosynthesis; CoA from (R)-pantothenate: step 1/5.</text>
</comment>
<dbReference type="EMBL" id="CP012390">
    <property type="protein sequence ID" value="ALE18652.1"/>
    <property type="molecule type" value="Genomic_DNA"/>
</dbReference>
<dbReference type="NCBIfam" id="TIGR00554">
    <property type="entry name" value="panK_bact"/>
    <property type="match status" value="1"/>
</dbReference>
<dbReference type="PIRSF" id="PIRSF000545">
    <property type="entry name" value="Pantothenate_kin"/>
    <property type="match status" value="1"/>
</dbReference>
<dbReference type="RefSeq" id="WP_053961578.1">
    <property type="nucleotide sequence ID" value="NZ_CAJPTR010000001.1"/>
</dbReference>
<evidence type="ECO:0000256" key="8">
    <source>
        <dbReference type="ARBA" id="ARBA00022679"/>
    </source>
</evidence>
<dbReference type="HAMAP" id="MF_00215">
    <property type="entry name" value="Pantothen_kinase_1"/>
    <property type="match status" value="1"/>
</dbReference>
<dbReference type="InterPro" id="IPR027417">
    <property type="entry name" value="P-loop_NTPase"/>
</dbReference>
<dbReference type="OrthoDB" id="1550976at2"/>
<evidence type="ECO:0000256" key="13">
    <source>
        <dbReference type="ARBA" id="ARBA00032866"/>
    </source>
</evidence>
<evidence type="ECO:0000256" key="3">
    <source>
        <dbReference type="ARBA" id="ARBA00005225"/>
    </source>
</evidence>
<dbReference type="GO" id="GO:0005737">
    <property type="term" value="C:cytoplasm"/>
    <property type="evidence" value="ECO:0007669"/>
    <property type="project" value="UniProtKB-SubCell"/>
</dbReference>
<dbReference type="PATRIC" id="fig|1528099.3.peg.397"/>
<evidence type="ECO:0000256" key="6">
    <source>
        <dbReference type="ARBA" id="ARBA00015080"/>
    </source>
</evidence>
<keyword evidence="7 14" id="KW-0963">Cytoplasm</keyword>
<keyword evidence="10 14" id="KW-0418">Kinase</keyword>
<evidence type="ECO:0000256" key="7">
    <source>
        <dbReference type="ARBA" id="ARBA00022490"/>
    </source>
</evidence>
<evidence type="ECO:0000313" key="17">
    <source>
        <dbReference type="EMBL" id="ALE18652.1"/>
    </source>
</evidence>
<keyword evidence="8 14" id="KW-0808">Transferase</keyword>
<dbReference type="GO" id="GO:0004594">
    <property type="term" value="F:pantothenate kinase activity"/>
    <property type="evidence" value="ECO:0007669"/>
    <property type="project" value="UniProtKB-UniRule"/>
</dbReference>
<dbReference type="InterPro" id="IPR004566">
    <property type="entry name" value="PanK"/>
</dbReference>
<evidence type="ECO:0000256" key="14">
    <source>
        <dbReference type="HAMAP-Rule" id="MF_00215"/>
    </source>
</evidence>
<evidence type="ECO:0000256" key="1">
    <source>
        <dbReference type="ARBA" id="ARBA00001206"/>
    </source>
</evidence>
<dbReference type="Gene3D" id="3.40.50.300">
    <property type="entry name" value="P-loop containing nucleotide triphosphate hydrolases"/>
    <property type="match status" value="1"/>
</dbReference>
<dbReference type="EC" id="2.7.1.33" evidence="5 14"/>
<dbReference type="SUPFAM" id="SSF52540">
    <property type="entry name" value="P-loop containing nucleoside triphosphate hydrolases"/>
    <property type="match status" value="1"/>
</dbReference>
<keyword evidence="11 14" id="KW-0067">ATP-binding</keyword>
<dbReference type="UniPathway" id="UPA00241">
    <property type="reaction ID" value="UER00352"/>
</dbReference>
<dbReference type="STRING" id="1528099.AL705_01925"/>
<evidence type="ECO:0000256" key="2">
    <source>
        <dbReference type="ARBA" id="ARBA00004496"/>
    </source>
</evidence>
<evidence type="ECO:0000259" key="16">
    <source>
        <dbReference type="Pfam" id="PF00485"/>
    </source>
</evidence>
<dbReference type="GO" id="GO:0015937">
    <property type="term" value="P:coenzyme A biosynthetic process"/>
    <property type="evidence" value="ECO:0007669"/>
    <property type="project" value="UniProtKB-UniRule"/>
</dbReference>
<accession>A0A0M4LY46</accession>
<comment type="similarity">
    <text evidence="4 14 15">Belongs to the prokaryotic pantothenate kinase family.</text>
</comment>
<reference evidence="17 18" key="1">
    <citation type="journal article" date="2015" name="Genome Announc.">
        <title>Complete Genome Sequences for Two Strains of a Novel Fastidious, Partially Acid-Fast, Gram-Positive Corynebacterineae Bacterium, Derived from Human Clinical Samples.</title>
        <authorList>
            <person name="Nicholson A.C."/>
            <person name="Bell M."/>
            <person name="Humrighouse B.W."/>
            <person name="McQuiston J.R."/>
        </authorList>
    </citation>
    <scope>NUCLEOTIDE SEQUENCE [LARGE SCALE GENOMIC DNA]</scope>
    <source>
        <strain evidence="17 18">X1698</strain>
    </source>
</reference>
<keyword evidence="9 14" id="KW-0547">Nucleotide-binding</keyword>
<dbReference type="CDD" id="cd02025">
    <property type="entry name" value="PanK"/>
    <property type="match status" value="1"/>
</dbReference>
<evidence type="ECO:0000256" key="9">
    <source>
        <dbReference type="ARBA" id="ARBA00022741"/>
    </source>
</evidence>
<evidence type="ECO:0000256" key="15">
    <source>
        <dbReference type="RuleBase" id="RU003530"/>
    </source>
</evidence>
<dbReference type="Proteomes" id="UP000068137">
    <property type="component" value="Chromosome"/>
</dbReference>
<organism evidence="17 18">
    <name type="scientific">Lawsonella clevelandensis</name>
    <dbReference type="NCBI Taxonomy" id="1528099"/>
    <lineage>
        <taxon>Bacteria</taxon>
        <taxon>Bacillati</taxon>
        <taxon>Actinomycetota</taxon>
        <taxon>Actinomycetes</taxon>
        <taxon>Mycobacteriales</taxon>
        <taxon>Lawsonellaceae</taxon>
        <taxon>Lawsonella</taxon>
    </lineage>
</organism>